<evidence type="ECO:0000313" key="1">
    <source>
        <dbReference type="EMBL" id="BBI58831.1"/>
    </source>
</evidence>
<evidence type="ECO:0008006" key="3">
    <source>
        <dbReference type="Google" id="ProtNLM"/>
    </source>
</evidence>
<dbReference type="EMBL" id="AP019514">
    <property type="protein sequence ID" value="BBI58831.1"/>
    <property type="molecule type" value="Genomic_DNA"/>
</dbReference>
<proteinExistence type="predicted"/>
<evidence type="ECO:0000313" key="2">
    <source>
        <dbReference type="Proteomes" id="UP000320231"/>
    </source>
</evidence>
<dbReference type="Proteomes" id="UP000320231">
    <property type="component" value="Chromosome"/>
</dbReference>
<name>A0A455U2X7_9GAMM</name>
<sequence length="62" mass="6986">MSYAYTLAPPTPPSLNLFKQGVPNEKLFSPTYVAEQLLAVIADRTPEDSGSFWDWNGQPIEW</sequence>
<protein>
    <recommendedName>
        <fullName evidence="3">Short-chain dehydrogenase</fullName>
    </recommendedName>
</protein>
<dbReference type="KEGG" id="hsr:HSBAA_01370"/>
<accession>A0A455U2X7</accession>
<organism evidence="1 2">
    <name type="scientific">Vreelandella sulfidaeris</name>
    <dbReference type="NCBI Taxonomy" id="115553"/>
    <lineage>
        <taxon>Bacteria</taxon>
        <taxon>Pseudomonadati</taxon>
        <taxon>Pseudomonadota</taxon>
        <taxon>Gammaproteobacteria</taxon>
        <taxon>Oceanospirillales</taxon>
        <taxon>Halomonadaceae</taxon>
        <taxon>Vreelandella</taxon>
    </lineage>
</organism>
<dbReference type="AlphaFoldDB" id="A0A455U2X7"/>
<gene>
    <name evidence="1" type="ORF">HSBAA_01370</name>
</gene>
<reference evidence="1 2" key="1">
    <citation type="journal article" date="2019" name="Microbiol. Resour. Announc.">
        <title>Complete Genome Sequence of Halomonas sulfidaeris Strain Esulfide1 Isolated from a Metal Sulfide Rock at a Depth of 2,200 Meters, Obtained Using Nanopore Sequencing.</title>
        <authorList>
            <person name="Saito M."/>
            <person name="Nishigata A."/>
            <person name="Galipon J."/>
            <person name="Arakawa K."/>
        </authorList>
    </citation>
    <scope>NUCLEOTIDE SEQUENCE [LARGE SCALE GENOMIC DNA]</scope>
    <source>
        <strain evidence="1 2">ATCC BAA-803</strain>
    </source>
</reference>